<proteinExistence type="predicted"/>
<organism evidence="1 2">
    <name type="scientific">Paraglomus brasilianum</name>
    <dbReference type="NCBI Taxonomy" id="144538"/>
    <lineage>
        <taxon>Eukaryota</taxon>
        <taxon>Fungi</taxon>
        <taxon>Fungi incertae sedis</taxon>
        <taxon>Mucoromycota</taxon>
        <taxon>Glomeromycotina</taxon>
        <taxon>Glomeromycetes</taxon>
        <taxon>Paraglomerales</taxon>
        <taxon>Paraglomeraceae</taxon>
        <taxon>Paraglomus</taxon>
    </lineage>
</organism>
<evidence type="ECO:0000313" key="2">
    <source>
        <dbReference type="Proteomes" id="UP000789739"/>
    </source>
</evidence>
<comment type="caution">
    <text evidence="1">The sequence shown here is derived from an EMBL/GenBank/DDBJ whole genome shotgun (WGS) entry which is preliminary data.</text>
</comment>
<protein>
    <submittedName>
        <fullName evidence="1">73_t:CDS:1</fullName>
    </submittedName>
</protein>
<accession>A0A9N9DJG9</accession>
<dbReference type="OrthoDB" id="2385156at2759"/>
<dbReference type="Proteomes" id="UP000789739">
    <property type="component" value="Unassembled WGS sequence"/>
</dbReference>
<dbReference type="EMBL" id="CAJVPI010002408">
    <property type="protein sequence ID" value="CAG8642875.1"/>
    <property type="molecule type" value="Genomic_DNA"/>
</dbReference>
<sequence length="459" mass="53846">MSTSETDNDKVQKRTRIDDYFQRTPEHQKAIEQNSMDHYSIPDHEGVIMENVDNEDTYTKNIQLSHENVTEEVHSIIEKIQHIKCPLFKYRVVNLSVRDASDPVNKLTESEKNLLKKIWNSFESSCEIKKIRLNKWEKDLQPLLKKYQAHFENKSAFDTISLDDAIKDILVVPYTGIFVHKEHFDILWIQDVYKRLSPINLLLDHEQTELSYREDFVNPIIAKVFDDIMDLIRIGFLEVVGSAIYDDITKLNEDTEKVFKCMQMSIFYQRQHHLQRGAKEQQLTSLESYGIIVYQRTFTIYVMHQNMGIYVVDKLTEFSIPNSKDQLYVLREVIEKVYMFKSRLMEYYLAVQKITPSANTFTTTKDRVTPHNSKRDTEDLTGRRNRFFKKIQQVNLPPPSELADSREFNRFQNEEDSLALNHRLAQLIGLPVIVCNDILAKFQDNANGSIELVEQMATS</sequence>
<dbReference type="AlphaFoldDB" id="A0A9N9DJG9"/>
<evidence type="ECO:0000313" key="1">
    <source>
        <dbReference type="EMBL" id="CAG8642875.1"/>
    </source>
</evidence>
<name>A0A9N9DJG9_9GLOM</name>
<gene>
    <name evidence="1" type="ORF">PBRASI_LOCUS9868</name>
</gene>
<reference evidence="1" key="1">
    <citation type="submission" date="2021-06" db="EMBL/GenBank/DDBJ databases">
        <authorList>
            <person name="Kallberg Y."/>
            <person name="Tangrot J."/>
            <person name="Rosling A."/>
        </authorList>
    </citation>
    <scope>NUCLEOTIDE SEQUENCE</scope>
    <source>
        <strain evidence="1">BR232B</strain>
    </source>
</reference>
<keyword evidence="2" id="KW-1185">Reference proteome</keyword>
<feature type="non-terminal residue" evidence="1">
    <location>
        <position position="459"/>
    </location>
</feature>